<dbReference type="SUPFAM" id="SSF53807">
    <property type="entry name" value="Helical backbone' metal receptor"/>
    <property type="match status" value="1"/>
</dbReference>
<evidence type="ECO:0000256" key="2">
    <source>
        <dbReference type="SAM" id="SignalP"/>
    </source>
</evidence>
<dbReference type="PROSITE" id="PS51257">
    <property type="entry name" value="PROKAR_LIPOPROTEIN"/>
    <property type="match status" value="1"/>
</dbReference>
<evidence type="ECO:0000313" key="4">
    <source>
        <dbReference type="EMBL" id="QUC07091.1"/>
    </source>
</evidence>
<protein>
    <submittedName>
        <fullName evidence="4">ABC transporter substrate-binding protein</fullName>
    </submittedName>
</protein>
<name>A0ABX7Y2L4_9ACTN</name>
<dbReference type="PROSITE" id="PS50983">
    <property type="entry name" value="FE_B12_PBP"/>
    <property type="match status" value="1"/>
</dbReference>
<sequence length="343" mass="36234">MRKLLVPFAVAALALTACGTSAAERASQSATASASGSQAADSSAGASQQGSFPAEVDSCGEKLHFDAAPKKVLILNGTSLPNLDALGVLDKLSLRAGEKNFGTGQEELQAKYDAIPAVASSNIDTGGVKVSTEVVLENKVDLVIGYDEGVDREALKKAGVQLYSPASFCPKYDVKHATWDLIDTEVNNLASIFGVKDQAASVIEKRKKDVEALDAKGKAAGNTAIALYITPGQSNYYAYGTSSMVQPIFEANGLKNSYDDTTTRVFDGSMEDILKRNPDWIVLLSLEATKEQTLETFKAFNGADQLKAVANNQVVVVPFSLTDPPTTLSVKGATQLSQEIANN</sequence>
<feature type="chain" id="PRO_5047270641" evidence="2">
    <location>
        <begin position="23"/>
        <end position="343"/>
    </location>
</feature>
<dbReference type="Pfam" id="PF01497">
    <property type="entry name" value="Peripla_BP_2"/>
    <property type="match status" value="1"/>
</dbReference>
<evidence type="ECO:0000313" key="5">
    <source>
        <dbReference type="Proteomes" id="UP000678513"/>
    </source>
</evidence>
<dbReference type="EMBL" id="CP072384">
    <property type="protein sequence ID" value="QUC07091.1"/>
    <property type="molecule type" value="Genomic_DNA"/>
</dbReference>
<gene>
    <name evidence="4" type="ORF">J5A65_09000</name>
</gene>
<dbReference type="PANTHER" id="PTHR30535:SF7">
    <property type="entry name" value="IRON(III) DICITRATE-BINDING PROTEIN"/>
    <property type="match status" value="1"/>
</dbReference>
<feature type="domain" description="Fe/B12 periplasmic-binding" evidence="3">
    <location>
        <begin position="71"/>
        <end position="343"/>
    </location>
</feature>
<keyword evidence="5" id="KW-1185">Reference proteome</keyword>
<dbReference type="Proteomes" id="UP000678513">
    <property type="component" value="Chromosome"/>
</dbReference>
<dbReference type="InterPro" id="IPR002491">
    <property type="entry name" value="ABC_transptr_periplasmic_BD"/>
</dbReference>
<feature type="signal peptide" evidence="2">
    <location>
        <begin position="1"/>
        <end position="22"/>
    </location>
</feature>
<evidence type="ECO:0000259" key="3">
    <source>
        <dbReference type="PROSITE" id="PS50983"/>
    </source>
</evidence>
<dbReference type="Gene3D" id="3.40.50.1980">
    <property type="entry name" value="Nitrogenase molybdenum iron protein domain"/>
    <property type="match status" value="2"/>
</dbReference>
<proteinExistence type="inferred from homology"/>
<reference evidence="4 5" key="1">
    <citation type="submission" date="2021-03" db="EMBL/GenBank/DDBJ databases">
        <title>Human Oral Microbial Genomes.</title>
        <authorList>
            <person name="Johnston C.D."/>
            <person name="Chen T."/>
            <person name="Dewhirst F.E."/>
        </authorList>
    </citation>
    <scope>NUCLEOTIDE SEQUENCE [LARGE SCALE GENOMIC DNA]</scope>
    <source>
        <strain evidence="4 5">DSMZ 100122</strain>
    </source>
</reference>
<comment type="similarity">
    <text evidence="1">Belongs to the bacterial solute-binding protein 8 family.</text>
</comment>
<dbReference type="InterPro" id="IPR050902">
    <property type="entry name" value="ABC_Transporter_SBP"/>
</dbReference>
<keyword evidence="2" id="KW-0732">Signal</keyword>
<dbReference type="PANTHER" id="PTHR30535">
    <property type="entry name" value="VITAMIN B12-BINDING PROTEIN"/>
    <property type="match status" value="1"/>
</dbReference>
<evidence type="ECO:0000256" key="1">
    <source>
        <dbReference type="ARBA" id="ARBA00008814"/>
    </source>
</evidence>
<organism evidence="4 5">
    <name type="scientific">Arachnia rubra</name>
    <dbReference type="NCBI Taxonomy" id="1547448"/>
    <lineage>
        <taxon>Bacteria</taxon>
        <taxon>Bacillati</taxon>
        <taxon>Actinomycetota</taxon>
        <taxon>Actinomycetes</taxon>
        <taxon>Propionibacteriales</taxon>
        <taxon>Propionibacteriaceae</taxon>
        <taxon>Arachnia</taxon>
    </lineage>
</organism>
<dbReference type="RefSeq" id="WP_212321280.1">
    <property type="nucleotide sequence ID" value="NZ_AP024463.1"/>
</dbReference>
<accession>A0ABX7Y2L4</accession>